<dbReference type="Pfam" id="PF09423">
    <property type="entry name" value="PhoD"/>
    <property type="match status" value="1"/>
</dbReference>
<dbReference type="InterPro" id="IPR032093">
    <property type="entry name" value="PhoD_N"/>
</dbReference>
<dbReference type="InterPro" id="IPR029052">
    <property type="entry name" value="Metallo-depent_PP-like"/>
</dbReference>
<protein>
    <submittedName>
        <fullName evidence="4">Alkaline phosphatase D</fullName>
    </submittedName>
</protein>
<keyword evidence="5" id="KW-1185">Reference proteome</keyword>
<evidence type="ECO:0000256" key="1">
    <source>
        <dbReference type="SAM" id="SignalP"/>
    </source>
</evidence>
<dbReference type="Gene3D" id="3.60.21.70">
    <property type="entry name" value="PhoD-like phosphatase"/>
    <property type="match status" value="1"/>
</dbReference>
<dbReference type="AlphaFoldDB" id="A0AAN7BRG3"/>
<evidence type="ECO:0000313" key="4">
    <source>
        <dbReference type="EMBL" id="KAK4228116.1"/>
    </source>
</evidence>
<dbReference type="SUPFAM" id="SSF56300">
    <property type="entry name" value="Metallo-dependent phosphatases"/>
    <property type="match status" value="1"/>
</dbReference>
<gene>
    <name evidence="4" type="ORF">QBC38DRAFT_536052</name>
</gene>
<dbReference type="PANTHER" id="PTHR43606">
    <property type="entry name" value="PHOSPHATASE, PUTATIVE (AFU_ORTHOLOGUE AFUA_6G08710)-RELATED"/>
    <property type="match status" value="1"/>
</dbReference>
<dbReference type="Pfam" id="PF16655">
    <property type="entry name" value="PhoD_N"/>
    <property type="match status" value="1"/>
</dbReference>
<dbReference type="InterPro" id="IPR052900">
    <property type="entry name" value="Phospholipid_Metab_Enz"/>
</dbReference>
<feature type="domain" description="Phospholipase D N-terminal" evidence="3">
    <location>
        <begin position="69"/>
        <end position="184"/>
    </location>
</feature>
<dbReference type="Proteomes" id="UP001301958">
    <property type="component" value="Unassembled WGS sequence"/>
</dbReference>
<feature type="chain" id="PRO_5043002434" evidence="1">
    <location>
        <begin position="26"/>
        <end position="597"/>
    </location>
</feature>
<evidence type="ECO:0000259" key="2">
    <source>
        <dbReference type="Pfam" id="PF09423"/>
    </source>
</evidence>
<sequence>MMLLPHLKLSAAAVALTATATIVKASSFENNLAYNSPSRRHPSLAVPLAHIYKRQTGDLFTPNELSFTHGVASGDPYDTSVILWTRLAPTTENVASDLVPGGIVPIYSDPEAAQPSSKAACVEFQISTSKTFDTVVDSGRAYTTSDVDYTVKFEAANLQPFTVYYYRFNVCDASKVSSVGRLRTLPEKGKKVGRNVKLAVYSCSNYPEGYFNAYGNAVRKDTIDWWIHLGDYIYEYKDSDVRTALPDRETYTLYDYRKRHATYRTDPDLLNIHSAFAGIFTWDDHEVADNSWKNGSLNSEGEVFQKRKQAAVRAYFEWMPIRQVDMDDSLRIWRSFAVGDLFDLFMLDTRQYNRDLTVLNGIAGIGGNSKEVEKLVDLQNRTIMGFNQEEWFYKGLRESKAKWKLVGSQVIFSRMTLGNLLGNQAINRDQWDGYLANRDRVYETLEGGKINNTVFLAGDSHAAWVSDLAWLGKREYDENTGKGAFGVELAGSAVSSASVLTGYVPRFISDGVSGLLIKANPELQWQDLFYRGYFEIEVGYGELKGEFWGVKDLKKRNGEEKLLARFLVRDGENKLARNPSVGGGVAYAGALKGGKVE</sequence>
<feature type="domain" description="PhoD-like phosphatase metallophosphatase" evidence="2">
    <location>
        <begin position="198"/>
        <end position="546"/>
    </location>
</feature>
<dbReference type="InterPro" id="IPR038607">
    <property type="entry name" value="PhoD-like_sf"/>
</dbReference>
<keyword evidence="1" id="KW-0732">Signal</keyword>
<reference evidence="4" key="1">
    <citation type="journal article" date="2023" name="Mol. Phylogenet. Evol.">
        <title>Genome-scale phylogeny and comparative genomics of the fungal order Sordariales.</title>
        <authorList>
            <person name="Hensen N."/>
            <person name="Bonometti L."/>
            <person name="Westerberg I."/>
            <person name="Brannstrom I.O."/>
            <person name="Guillou S."/>
            <person name="Cros-Aarteil S."/>
            <person name="Calhoun S."/>
            <person name="Haridas S."/>
            <person name="Kuo A."/>
            <person name="Mondo S."/>
            <person name="Pangilinan J."/>
            <person name="Riley R."/>
            <person name="LaButti K."/>
            <person name="Andreopoulos B."/>
            <person name="Lipzen A."/>
            <person name="Chen C."/>
            <person name="Yan M."/>
            <person name="Daum C."/>
            <person name="Ng V."/>
            <person name="Clum A."/>
            <person name="Steindorff A."/>
            <person name="Ohm R.A."/>
            <person name="Martin F."/>
            <person name="Silar P."/>
            <person name="Natvig D.O."/>
            <person name="Lalanne C."/>
            <person name="Gautier V."/>
            <person name="Ament-Velasquez S.L."/>
            <person name="Kruys A."/>
            <person name="Hutchinson M.I."/>
            <person name="Powell A.J."/>
            <person name="Barry K."/>
            <person name="Miller A.N."/>
            <person name="Grigoriev I.V."/>
            <person name="Debuchy R."/>
            <person name="Gladieux P."/>
            <person name="Hiltunen Thoren M."/>
            <person name="Johannesson H."/>
        </authorList>
    </citation>
    <scope>NUCLEOTIDE SEQUENCE</scope>
    <source>
        <strain evidence="4">CBS 990.96</strain>
    </source>
</reference>
<accession>A0AAN7BRG3</accession>
<reference evidence="4" key="2">
    <citation type="submission" date="2023-05" db="EMBL/GenBank/DDBJ databases">
        <authorList>
            <consortium name="Lawrence Berkeley National Laboratory"/>
            <person name="Steindorff A."/>
            <person name="Hensen N."/>
            <person name="Bonometti L."/>
            <person name="Westerberg I."/>
            <person name="Brannstrom I.O."/>
            <person name="Guillou S."/>
            <person name="Cros-Aarteil S."/>
            <person name="Calhoun S."/>
            <person name="Haridas S."/>
            <person name="Kuo A."/>
            <person name="Mondo S."/>
            <person name="Pangilinan J."/>
            <person name="Riley R."/>
            <person name="Labutti K."/>
            <person name="Andreopoulos B."/>
            <person name="Lipzen A."/>
            <person name="Chen C."/>
            <person name="Yanf M."/>
            <person name="Daum C."/>
            <person name="Ng V."/>
            <person name="Clum A."/>
            <person name="Ohm R."/>
            <person name="Martin F."/>
            <person name="Silar P."/>
            <person name="Natvig D."/>
            <person name="Lalanne C."/>
            <person name="Gautier V."/>
            <person name="Ament-Velasquez S.L."/>
            <person name="Kruys A."/>
            <person name="Hutchinson M.I."/>
            <person name="Powell A.J."/>
            <person name="Barry K."/>
            <person name="Miller A.N."/>
            <person name="Grigoriev I.V."/>
            <person name="Debuchy R."/>
            <person name="Gladieux P."/>
            <person name="Thoren M.H."/>
            <person name="Johannesson H."/>
        </authorList>
    </citation>
    <scope>NUCLEOTIDE SEQUENCE</scope>
    <source>
        <strain evidence="4">CBS 990.96</strain>
    </source>
</reference>
<dbReference type="EMBL" id="MU865323">
    <property type="protein sequence ID" value="KAK4228116.1"/>
    <property type="molecule type" value="Genomic_DNA"/>
</dbReference>
<proteinExistence type="predicted"/>
<dbReference type="PANTHER" id="PTHR43606:SF7">
    <property type="entry name" value="PHOSPHATASE, PUTATIVE (AFU_ORTHOLOGUE AFUA_6G08710)-RELATED"/>
    <property type="match status" value="1"/>
</dbReference>
<evidence type="ECO:0000313" key="5">
    <source>
        <dbReference type="Proteomes" id="UP001301958"/>
    </source>
</evidence>
<dbReference type="CDD" id="cd07389">
    <property type="entry name" value="MPP_PhoD"/>
    <property type="match status" value="1"/>
</dbReference>
<name>A0AAN7BRG3_9PEZI</name>
<dbReference type="Gene3D" id="2.60.40.380">
    <property type="entry name" value="Purple acid phosphatase-like, N-terminal"/>
    <property type="match status" value="1"/>
</dbReference>
<dbReference type="InterPro" id="IPR018946">
    <property type="entry name" value="PhoD-like_MPP"/>
</dbReference>
<evidence type="ECO:0000259" key="3">
    <source>
        <dbReference type="Pfam" id="PF16655"/>
    </source>
</evidence>
<feature type="signal peptide" evidence="1">
    <location>
        <begin position="1"/>
        <end position="25"/>
    </location>
</feature>
<comment type="caution">
    <text evidence="4">The sequence shown here is derived from an EMBL/GenBank/DDBJ whole genome shotgun (WGS) entry which is preliminary data.</text>
</comment>
<organism evidence="4 5">
    <name type="scientific">Podospora fimiseda</name>
    <dbReference type="NCBI Taxonomy" id="252190"/>
    <lineage>
        <taxon>Eukaryota</taxon>
        <taxon>Fungi</taxon>
        <taxon>Dikarya</taxon>
        <taxon>Ascomycota</taxon>
        <taxon>Pezizomycotina</taxon>
        <taxon>Sordariomycetes</taxon>
        <taxon>Sordariomycetidae</taxon>
        <taxon>Sordariales</taxon>
        <taxon>Podosporaceae</taxon>
        <taxon>Podospora</taxon>
    </lineage>
</organism>